<evidence type="ECO:0000313" key="2">
    <source>
        <dbReference type="Proteomes" id="UP000010744"/>
    </source>
</evidence>
<organism evidence="1 2">
    <name type="scientific">Gordonia rubripertincta NBRC 101908</name>
    <dbReference type="NCBI Taxonomy" id="1077975"/>
    <lineage>
        <taxon>Bacteria</taxon>
        <taxon>Bacillati</taxon>
        <taxon>Actinomycetota</taxon>
        <taxon>Actinomycetes</taxon>
        <taxon>Mycobacteriales</taxon>
        <taxon>Gordoniaceae</taxon>
        <taxon>Gordonia</taxon>
    </lineage>
</organism>
<reference evidence="1 2" key="1">
    <citation type="submission" date="2012-08" db="EMBL/GenBank/DDBJ databases">
        <title>Whole genome shotgun sequence of Gordonia rubripertincta NBRC 101908.</title>
        <authorList>
            <person name="Takarada H."/>
            <person name="Hosoyama A."/>
            <person name="Tsuchikane K."/>
            <person name="Katsumata H."/>
            <person name="Baba S."/>
            <person name="Ohji S."/>
            <person name="Yamazaki S."/>
            <person name="Fujita N."/>
        </authorList>
    </citation>
    <scope>NUCLEOTIDE SEQUENCE [LARGE SCALE GENOMIC DNA]</scope>
    <source>
        <strain evidence="1 2">NBRC 101908</strain>
    </source>
</reference>
<comment type="caution">
    <text evidence="1">The sequence shown here is derived from an EMBL/GenBank/DDBJ whole genome shotgun (WGS) entry which is preliminary data.</text>
</comment>
<dbReference type="Gene3D" id="1.10.10.10">
    <property type="entry name" value="Winged helix-like DNA-binding domain superfamily/Winged helix DNA-binding domain"/>
    <property type="match status" value="1"/>
</dbReference>
<dbReference type="EMBL" id="BAHB01000083">
    <property type="protein sequence ID" value="GAB86909.1"/>
    <property type="molecule type" value="Genomic_DNA"/>
</dbReference>
<dbReference type="SUPFAM" id="SSF46785">
    <property type="entry name" value="Winged helix' DNA-binding domain"/>
    <property type="match status" value="1"/>
</dbReference>
<name>A0ABQ0HXE2_GORRU</name>
<dbReference type="InterPro" id="IPR036390">
    <property type="entry name" value="WH_DNA-bd_sf"/>
</dbReference>
<dbReference type="Proteomes" id="UP000010744">
    <property type="component" value="Unassembled WGS sequence"/>
</dbReference>
<evidence type="ECO:0000313" key="1">
    <source>
        <dbReference type="EMBL" id="GAB86909.1"/>
    </source>
</evidence>
<dbReference type="InterPro" id="IPR036388">
    <property type="entry name" value="WH-like_DNA-bd_sf"/>
</dbReference>
<accession>A0ABQ0HXE2</accession>
<evidence type="ECO:0008006" key="3">
    <source>
        <dbReference type="Google" id="ProtNLM"/>
    </source>
</evidence>
<keyword evidence="2" id="KW-1185">Reference proteome</keyword>
<sequence length="135" mass="15064">MKIDNYRYMTILDQDRERRVTPANVGPGGRIVPVAIRSRRGWRSCVDSRLGLRGFAELSRDLELPRPTVSLHVAYVKDRGQVASRIEGRQVFNSLTRLELLDALATAQTLLAATGQGRHIAPRRGWAGKVRVSAC</sequence>
<proteinExistence type="predicted"/>
<gene>
    <name evidence="1" type="ORF">GORBP_083_00600</name>
</gene>
<protein>
    <recommendedName>
        <fullName evidence="3">ArsR family transcriptional regulator</fullName>
    </recommendedName>
</protein>